<dbReference type="InterPro" id="IPR033905">
    <property type="entry name" value="Secretory_peroxidase"/>
</dbReference>
<evidence type="ECO:0000256" key="14">
    <source>
        <dbReference type="PIRSR" id="PIRSR600823-4"/>
    </source>
</evidence>
<keyword evidence="3 16" id="KW-0349">Heme</keyword>
<evidence type="ECO:0000256" key="7">
    <source>
        <dbReference type="ARBA" id="ARBA00023004"/>
    </source>
</evidence>
<dbReference type="GO" id="GO:0009505">
    <property type="term" value="C:plant-type cell wall"/>
    <property type="evidence" value="ECO:0000318"/>
    <property type="project" value="GO_Central"/>
</dbReference>
<dbReference type="InterPro" id="IPR010255">
    <property type="entry name" value="Haem_peroxidase_sf"/>
</dbReference>
<feature type="binding site" evidence="13">
    <location>
        <position position="68"/>
    </location>
    <ligand>
        <name>Ca(2+)</name>
        <dbReference type="ChEBI" id="CHEBI:29108"/>
        <label>1</label>
    </ligand>
</feature>
<dbReference type="EMBL" id="LFYR01000655">
    <property type="protein sequence ID" value="KMZ71807.1"/>
    <property type="molecule type" value="Genomic_DNA"/>
</dbReference>
<keyword evidence="5 13" id="KW-0106">Calcium</keyword>
<dbReference type="AlphaFoldDB" id="A0A0K9PU83"/>
<dbReference type="STRING" id="29655.A0A0K9PU83"/>
<keyword evidence="16" id="KW-0964">Secreted</keyword>
<sequence length="323" mass="35908">MICRAVVALLLCFFVVSDTAGLSYNFYQNTCPDAEKIVADIVKNKIFFDFRWSPRLLRLQFHDCFITGCDASILLDATPSGDKVEKEHKSHETLHGFEVVKDVKEELEKKCPGVVSCADIIVFAVREAIVNMGVDHFPVVSGRRDRRASLASNVEPNIPGEYDSVEKSAKLFASKGFSLDEMIILLGSHSTGVAHCPSIEKRLYGEDTDKYPAMTTALKWMLNLQCPAITANSLNENLFVLLTPMSIGRLSNSFYNSLLSNRGILASDQALTEYPPSEKTVKVLAENDSVWKQEFIKAMQKLGTVDVLTGDQGEIRKQCSRVN</sequence>
<feature type="binding site" evidence="13">
    <location>
        <position position="72"/>
    </location>
    <ligand>
        <name>Ca(2+)</name>
        <dbReference type="ChEBI" id="CHEBI:29108"/>
        <label>1</label>
    </ligand>
</feature>
<name>A0A0K9PU83_ZOSMR</name>
<dbReference type="FunFam" id="1.10.420.10:FF:000001">
    <property type="entry name" value="Peroxidase"/>
    <property type="match status" value="1"/>
</dbReference>
<evidence type="ECO:0000256" key="5">
    <source>
        <dbReference type="ARBA" id="ARBA00022837"/>
    </source>
</evidence>
<protein>
    <recommendedName>
        <fullName evidence="16">Peroxidase</fullName>
        <ecNumber evidence="16">1.11.1.7</ecNumber>
    </recommendedName>
</protein>
<dbReference type="GO" id="GO:0046872">
    <property type="term" value="F:metal ion binding"/>
    <property type="evidence" value="ECO:0007669"/>
    <property type="project" value="UniProtKB-UniRule"/>
</dbReference>
<dbReference type="GO" id="GO:0005576">
    <property type="term" value="C:extracellular region"/>
    <property type="evidence" value="ECO:0007669"/>
    <property type="project" value="UniProtKB-SubCell"/>
</dbReference>
<comment type="cofactor">
    <cofactor evidence="13 16">
        <name>Ca(2+)</name>
        <dbReference type="ChEBI" id="CHEBI:29108"/>
    </cofactor>
    <text evidence="13 16">Binds 2 calcium ions per subunit.</text>
</comment>
<evidence type="ECO:0000256" key="3">
    <source>
        <dbReference type="ARBA" id="ARBA00022617"/>
    </source>
</evidence>
<dbReference type="PROSITE" id="PS00436">
    <property type="entry name" value="PEROXIDASE_2"/>
    <property type="match status" value="1"/>
</dbReference>
<evidence type="ECO:0000256" key="10">
    <source>
        <dbReference type="ARBA" id="ARBA00023324"/>
    </source>
</evidence>
<dbReference type="GO" id="GO:0042744">
    <property type="term" value="P:hydrogen peroxide catabolic process"/>
    <property type="evidence" value="ECO:0007669"/>
    <property type="project" value="UniProtKB-KW"/>
</dbReference>
<dbReference type="PRINTS" id="PR00458">
    <property type="entry name" value="PEROXIDASE"/>
</dbReference>
<comment type="caution">
    <text evidence="18">The sequence shown here is derived from an EMBL/GenBank/DDBJ whole genome shotgun (WGS) entry which is preliminary data.</text>
</comment>
<evidence type="ECO:0000256" key="15">
    <source>
        <dbReference type="PIRSR" id="PIRSR600823-5"/>
    </source>
</evidence>
<dbReference type="PROSITE" id="PS50873">
    <property type="entry name" value="PEROXIDASE_4"/>
    <property type="match status" value="1"/>
</dbReference>
<dbReference type="Gene3D" id="1.10.520.10">
    <property type="match status" value="1"/>
</dbReference>
<feature type="binding site" evidence="13">
    <location>
        <position position="70"/>
    </location>
    <ligand>
        <name>Ca(2+)</name>
        <dbReference type="ChEBI" id="CHEBI:29108"/>
        <label>1</label>
    </ligand>
</feature>
<proteinExistence type="inferred from homology"/>
<reference evidence="19" key="1">
    <citation type="journal article" date="2016" name="Nature">
        <title>The genome of the seagrass Zostera marina reveals angiosperm adaptation to the sea.</title>
        <authorList>
            <person name="Olsen J.L."/>
            <person name="Rouze P."/>
            <person name="Verhelst B."/>
            <person name="Lin Y.-C."/>
            <person name="Bayer T."/>
            <person name="Collen J."/>
            <person name="Dattolo E."/>
            <person name="De Paoli E."/>
            <person name="Dittami S."/>
            <person name="Maumus F."/>
            <person name="Michel G."/>
            <person name="Kersting A."/>
            <person name="Lauritano C."/>
            <person name="Lohaus R."/>
            <person name="Toepel M."/>
            <person name="Tonon T."/>
            <person name="Vanneste K."/>
            <person name="Amirebrahimi M."/>
            <person name="Brakel J."/>
            <person name="Bostroem C."/>
            <person name="Chovatia M."/>
            <person name="Grimwood J."/>
            <person name="Jenkins J.W."/>
            <person name="Jueterbock A."/>
            <person name="Mraz A."/>
            <person name="Stam W.T."/>
            <person name="Tice H."/>
            <person name="Bornberg-Bauer E."/>
            <person name="Green P.J."/>
            <person name="Pearson G.A."/>
            <person name="Procaccini G."/>
            <person name="Duarte C.M."/>
            <person name="Schmutz J."/>
            <person name="Reusch T.B.H."/>
            <person name="Van de Peer Y."/>
        </authorList>
    </citation>
    <scope>NUCLEOTIDE SEQUENCE [LARGE SCALE GENOMIC DNA]</scope>
    <source>
        <strain evidence="19">cv. Finnish</strain>
    </source>
</reference>
<dbReference type="PANTHER" id="PTHR31517">
    <property type="match status" value="1"/>
</dbReference>
<comment type="cofactor">
    <cofactor evidence="13 16">
        <name>heme b</name>
        <dbReference type="ChEBI" id="CHEBI:60344"/>
    </cofactor>
    <text evidence="13 16">Binds 1 heme b (iron(II)-protoporphyrin IX) group per subunit.</text>
</comment>
<feature type="active site" description="Proton acceptor" evidence="11">
    <location>
        <position position="62"/>
    </location>
</feature>
<dbReference type="Pfam" id="PF00141">
    <property type="entry name" value="peroxidase"/>
    <property type="match status" value="1"/>
</dbReference>
<evidence type="ECO:0000256" key="8">
    <source>
        <dbReference type="ARBA" id="ARBA00023157"/>
    </source>
</evidence>
<keyword evidence="9" id="KW-0873">Pyrrolidone carboxylic acid</keyword>
<evidence type="ECO:0000256" key="13">
    <source>
        <dbReference type="PIRSR" id="PIRSR600823-3"/>
    </source>
</evidence>
<dbReference type="PRINTS" id="PR00461">
    <property type="entry name" value="PLPEROXIDASE"/>
</dbReference>
<accession>A0A0K9PU83</accession>
<feature type="binding site" evidence="12">
    <location>
        <position position="159"/>
    </location>
    <ligand>
        <name>substrate</name>
    </ligand>
</feature>
<feature type="signal peptide" evidence="16">
    <location>
        <begin position="1"/>
        <end position="21"/>
    </location>
</feature>
<feature type="chain" id="PRO_5005393880" description="Peroxidase" evidence="16">
    <location>
        <begin position="22"/>
        <end position="323"/>
    </location>
</feature>
<dbReference type="Proteomes" id="UP000036987">
    <property type="component" value="Unassembled WGS sequence"/>
</dbReference>
<keyword evidence="16" id="KW-0732">Signal</keyword>
<feature type="binding site" evidence="13">
    <location>
        <position position="85"/>
    </location>
    <ligand>
        <name>Ca(2+)</name>
        <dbReference type="ChEBI" id="CHEBI:29108"/>
        <label>1</label>
    </ligand>
</feature>
<gene>
    <name evidence="18" type="ORF">ZOSMA_174G00020</name>
</gene>
<comment type="subcellular location">
    <subcellularLocation>
        <location evidence="16">Secreted</location>
    </subcellularLocation>
</comment>
<evidence type="ECO:0000256" key="1">
    <source>
        <dbReference type="ARBA" id="ARBA00000189"/>
    </source>
</evidence>
<dbReference type="CDD" id="cd00693">
    <property type="entry name" value="secretory_peroxidase"/>
    <property type="match status" value="1"/>
</dbReference>
<keyword evidence="10 16" id="KW-0376">Hydrogen peroxide</keyword>
<keyword evidence="7 13" id="KW-0408">Iron</keyword>
<feature type="disulfide bond" evidence="15">
    <location>
        <begin position="196"/>
        <end position="226"/>
    </location>
</feature>
<evidence type="ECO:0000256" key="4">
    <source>
        <dbReference type="ARBA" id="ARBA00022723"/>
    </source>
</evidence>
<dbReference type="GO" id="GO:0020037">
    <property type="term" value="F:heme binding"/>
    <property type="evidence" value="ECO:0007669"/>
    <property type="project" value="UniProtKB-UniRule"/>
</dbReference>
<dbReference type="GO" id="GO:0006979">
    <property type="term" value="P:response to oxidative stress"/>
    <property type="evidence" value="ECO:0007669"/>
    <property type="project" value="UniProtKB-UniRule"/>
</dbReference>
<comment type="function">
    <text evidence="16">Removal of H(2)O(2), oxidation of toxic reductants, biosynthesis and degradation of lignin, suberization, auxin catabolism, response to environmental stresses such as wounding, pathogen attack and oxidative stress.</text>
</comment>
<keyword evidence="6 16" id="KW-0560">Oxidoreductase</keyword>
<dbReference type="OrthoDB" id="2113341at2759"/>
<keyword evidence="8 15" id="KW-1015">Disulfide bond</keyword>
<evidence type="ECO:0000313" key="18">
    <source>
        <dbReference type="EMBL" id="KMZ71807.1"/>
    </source>
</evidence>
<evidence type="ECO:0000259" key="17">
    <source>
        <dbReference type="PROSITE" id="PS50873"/>
    </source>
</evidence>
<dbReference type="SUPFAM" id="SSF48113">
    <property type="entry name" value="Heme-dependent peroxidases"/>
    <property type="match status" value="1"/>
</dbReference>
<dbReference type="GO" id="GO:0140825">
    <property type="term" value="F:lactoperoxidase activity"/>
    <property type="evidence" value="ECO:0007669"/>
    <property type="project" value="UniProtKB-EC"/>
</dbReference>
<evidence type="ECO:0000256" key="9">
    <source>
        <dbReference type="ARBA" id="ARBA00023283"/>
    </source>
</evidence>
<dbReference type="GO" id="GO:0006950">
    <property type="term" value="P:response to stress"/>
    <property type="evidence" value="ECO:0000318"/>
    <property type="project" value="GO_Central"/>
</dbReference>
<dbReference type="InterPro" id="IPR019794">
    <property type="entry name" value="Peroxidases_AS"/>
</dbReference>
<dbReference type="Gene3D" id="1.10.420.10">
    <property type="entry name" value="Peroxidase, domain 2"/>
    <property type="match status" value="1"/>
</dbReference>
<dbReference type="EC" id="1.11.1.7" evidence="16"/>
<dbReference type="InterPro" id="IPR002016">
    <property type="entry name" value="Haem_peroxidase"/>
</dbReference>
<keyword evidence="2 16" id="KW-0575">Peroxidase</keyword>
<feature type="disulfide bond" evidence="15">
    <location>
        <begin position="64"/>
        <end position="69"/>
    </location>
</feature>
<organism evidence="18 19">
    <name type="scientific">Zostera marina</name>
    <name type="common">Eelgrass</name>
    <dbReference type="NCBI Taxonomy" id="29655"/>
    <lineage>
        <taxon>Eukaryota</taxon>
        <taxon>Viridiplantae</taxon>
        <taxon>Streptophyta</taxon>
        <taxon>Embryophyta</taxon>
        <taxon>Tracheophyta</taxon>
        <taxon>Spermatophyta</taxon>
        <taxon>Magnoliopsida</taxon>
        <taxon>Liliopsida</taxon>
        <taxon>Zosteraceae</taxon>
        <taxon>Zostera</taxon>
    </lineage>
</organism>
<dbReference type="OMA" id="ENDSVWK"/>
<evidence type="ECO:0000256" key="11">
    <source>
        <dbReference type="PIRSR" id="PIRSR600823-1"/>
    </source>
</evidence>
<comment type="similarity">
    <text evidence="16">Belongs to the peroxidase family. Classical plant (class III) peroxidase subfamily.</text>
</comment>
<dbReference type="PANTHER" id="PTHR31517:SF48">
    <property type="entry name" value="PEROXIDASE 16-RELATED"/>
    <property type="match status" value="1"/>
</dbReference>
<keyword evidence="4 13" id="KW-0479">Metal-binding</keyword>
<dbReference type="GO" id="GO:0004601">
    <property type="term" value="F:peroxidase activity"/>
    <property type="evidence" value="ECO:0000318"/>
    <property type="project" value="GO_Central"/>
</dbReference>
<keyword evidence="19" id="KW-1185">Reference proteome</keyword>
<feature type="domain" description="Plant heme peroxidase family profile" evidence="17">
    <location>
        <begin position="21"/>
        <end position="323"/>
    </location>
</feature>
<feature type="disulfide bond" evidence="15">
    <location>
        <begin position="31"/>
        <end position="111"/>
    </location>
</feature>
<feature type="disulfide bond" evidence="15">
    <location>
        <begin position="117"/>
        <end position="319"/>
    </location>
</feature>
<feature type="binding site" evidence="13">
    <location>
        <position position="63"/>
    </location>
    <ligand>
        <name>Ca(2+)</name>
        <dbReference type="ChEBI" id="CHEBI:29108"/>
        <label>1</label>
    </ligand>
</feature>
<evidence type="ECO:0000256" key="12">
    <source>
        <dbReference type="PIRSR" id="PIRSR600823-2"/>
    </source>
</evidence>
<evidence type="ECO:0000256" key="6">
    <source>
        <dbReference type="ARBA" id="ARBA00023002"/>
    </source>
</evidence>
<feature type="binding site" description="axial binding residue" evidence="13">
    <location>
        <position position="189"/>
    </location>
    <ligand>
        <name>heme b</name>
        <dbReference type="ChEBI" id="CHEBI:60344"/>
    </ligand>
    <ligandPart>
        <name>Fe</name>
        <dbReference type="ChEBI" id="CHEBI:18248"/>
    </ligandPart>
</feature>
<evidence type="ECO:0000256" key="16">
    <source>
        <dbReference type="RuleBase" id="RU362060"/>
    </source>
</evidence>
<feature type="site" description="Transition state stabilizer" evidence="14">
    <location>
        <position position="58"/>
    </location>
</feature>
<evidence type="ECO:0000256" key="2">
    <source>
        <dbReference type="ARBA" id="ARBA00022559"/>
    </source>
</evidence>
<comment type="catalytic activity">
    <reaction evidence="1 16">
        <text>2 a phenolic donor + H2O2 = 2 a phenolic radical donor + 2 H2O</text>
        <dbReference type="Rhea" id="RHEA:56136"/>
        <dbReference type="ChEBI" id="CHEBI:15377"/>
        <dbReference type="ChEBI" id="CHEBI:16240"/>
        <dbReference type="ChEBI" id="CHEBI:139520"/>
        <dbReference type="ChEBI" id="CHEBI:139521"/>
        <dbReference type="EC" id="1.11.1.7"/>
    </reaction>
</comment>
<dbReference type="InterPro" id="IPR000823">
    <property type="entry name" value="Peroxidase_pln"/>
</dbReference>
<evidence type="ECO:0000313" key="19">
    <source>
        <dbReference type="Proteomes" id="UP000036987"/>
    </source>
</evidence>